<protein>
    <recommendedName>
        <fullName evidence="3">Surface antigen BspA-like</fullName>
    </recommendedName>
</protein>
<dbReference type="Proteomes" id="UP001470230">
    <property type="component" value="Unassembled WGS sequence"/>
</dbReference>
<proteinExistence type="predicted"/>
<dbReference type="PANTHER" id="PTHR45661:SF3">
    <property type="entry name" value="IG-LIKE DOMAIN-CONTAINING PROTEIN"/>
    <property type="match status" value="1"/>
</dbReference>
<name>A0ABR2KNV7_9EUKA</name>
<evidence type="ECO:0008006" key="3">
    <source>
        <dbReference type="Google" id="ProtNLM"/>
    </source>
</evidence>
<comment type="caution">
    <text evidence="1">The sequence shown here is derived from an EMBL/GenBank/DDBJ whole genome shotgun (WGS) entry which is preliminary data.</text>
</comment>
<organism evidence="1 2">
    <name type="scientific">Tritrichomonas musculus</name>
    <dbReference type="NCBI Taxonomy" id="1915356"/>
    <lineage>
        <taxon>Eukaryota</taxon>
        <taxon>Metamonada</taxon>
        <taxon>Parabasalia</taxon>
        <taxon>Tritrichomonadida</taxon>
        <taxon>Tritrichomonadidae</taxon>
        <taxon>Tritrichomonas</taxon>
    </lineage>
</organism>
<dbReference type="InterPro" id="IPR026906">
    <property type="entry name" value="LRR_5"/>
</dbReference>
<dbReference type="InterPro" id="IPR053139">
    <property type="entry name" value="Surface_bspA-like"/>
</dbReference>
<accession>A0ABR2KNV7</accession>
<dbReference type="Pfam" id="PF13306">
    <property type="entry name" value="LRR_5"/>
    <property type="match status" value="7"/>
</dbReference>
<reference evidence="1 2" key="1">
    <citation type="submission" date="2024-04" db="EMBL/GenBank/DDBJ databases">
        <title>Tritrichomonas musculus Genome.</title>
        <authorList>
            <person name="Alves-Ferreira E."/>
            <person name="Grigg M."/>
            <person name="Lorenzi H."/>
            <person name="Galac M."/>
        </authorList>
    </citation>
    <scope>NUCLEOTIDE SEQUENCE [LARGE SCALE GENOMIC DNA]</scope>
    <source>
        <strain evidence="1 2">EAF2021</strain>
    </source>
</reference>
<gene>
    <name evidence="1" type="ORF">M9Y10_030080</name>
</gene>
<evidence type="ECO:0000313" key="2">
    <source>
        <dbReference type="Proteomes" id="UP001470230"/>
    </source>
</evidence>
<sequence length="994" mass="114195">MKKTLIECHDIQYELFLNNFTANITESPKASGVIFIPRSIKYKSQDYLVTSIKNCSFMNNHNIKSIDFPEDSALRSIGSKSFENSSLENLTIPPSVKELQEGWCRRTPNLIKVTLSNYNVNFKTIGKKKQIIVGKSVLGNNFYDEIVFATRDIETVTIPKFIKRIRSHAFENCSKLSSIEINDDSKLQSIGACSFTNTSLRSIFIPKTLVKLEEGWFVDSLDLNNVVISPENKYFKYADKNRQIIVGRTNLVHENYEDLVFASRNIKHAKIPKYVKRIKPFAFESCTCLEEIEIPKDSELRFIGKFAFFNTYFNKIFIPSKVDDLQDGWCAATGCLSKVEISPMNKFFKPANECNQIIVGKTKNELKCFDDLVFANRNICAVKIPKYIQNIRPFAFEKCWNIQEIEFKENSELKTIGENAFSSSNISRITIPRNVFQIGNCAFYECKKLEFFMLQEGSKLISIPECLFKNCFMLKDVMFPERSSLRSIGASSFCNTSLKSIFIPSTVDDLKDGWCYKTCFLHNVVISQANKQYKNADENSQLIVGKNRNTSNCYDNLIFASRNVSQVTIPEYVKNIKPYAFDNCKDLKSIDISEDSNLQNIDTYSFYSSSIESIVIPSKFDFFKKDWFLGITKLNKIIISPTNKYFKYTDESQQLIVGKNNIDDESYDNLVFACRDIKYALIPNYVKRIKSFAFENCCQLNEVEFNENSELIIIEEFAFTKSTIVQIKIPKSVTEIGNSAFFKCEELQSFELLEGSKLQGISKNLFRECFNLKTVKIPEKSSLRFIDSFAFFNTSISTIFIPASVAKLNDMWNVAAKNLKEVDISQKNKCFKYADNDHQLIIGKKDQDSKYFEDLVFVSRNVKEVTIPRYVKHIRSHAFGHCSKLSRIDFECNSELRTIGKNAFYLNPIKKLSIPKHVNVIEDGTFSYLYNLEYIEFLANDILIDDSFEFCENILLVSCPNANYVRISLHAFYNSRINRSPTLSVPAGAVSWIG</sequence>
<keyword evidence="2" id="KW-1185">Reference proteome</keyword>
<dbReference type="Gene3D" id="3.80.10.10">
    <property type="entry name" value="Ribonuclease Inhibitor"/>
    <property type="match status" value="6"/>
</dbReference>
<dbReference type="PANTHER" id="PTHR45661">
    <property type="entry name" value="SURFACE ANTIGEN"/>
    <property type="match status" value="1"/>
</dbReference>
<dbReference type="InterPro" id="IPR032675">
    <property type="entry name" value="LRR_dom_sf"/>
</dbReference>
<evidence type="ECO:0000313" key="1">
    <source>
        <dbReference type="EMBL" id="KAK8892830.1"/>
    </source>
</evidence>
<dbReference type="EMBL" id="JAPFFF010000004">
    <property type="protein sequence ID" value="KAK8892830.1"/>
    <property type="molecule type" value="Genomic_DNA"/>
</dbReference>
<dbReference type="SUPFAM" id="SSF52058">
    <property type="entry name" value="L domain-like"/>
    <property type="match status" value="3"/>
</dbReference>